<keyword evidence="8" id="KW-1185">Reference proteome</keyword>
<evidence type="ECO:0008006" key="9">
    <source>
        <dbReference type="Google" id="ProtNLM"/>
    </source>
</evidence>
<dbReference type="InterPro" id="IPR008952">
    <property type="entry name" value="Tetraspanin_EC2_sf"/>
</dbReference>
<evidence type="ECO:0000256" key="5">
    <source>
        <dbReference type="SAM" id="MobiDB-lite"/>
    </source>
</evidence>
<keyword evidence="2 6" id="KW-0812">Transmembrane</keyword>
<dbReference type="PANTHER" id="PTHR19282:SF544">
    <property type="entry name" value="TETRASPANIN"/>
    <property type="match status" value="1"/>
</dbReference>
<gene>
    <name evidence="7" type="ORF">PSYICH_LOCUS3042</name>
</gene>
<keyword evidence="4 6" id="KW-0472">Membrane</keyword>
<feature type="transmembrane region" description="Helical" evidence="6">
    <location>
        <begin position="116"/>
        <end position="137"/>
    </location>
</feature>
<feature type="transmembrane region" description="Helical" evidence="6">
    <location>
        <begin position="301"/>
        <end position="322"/>
    </location>
</feature>
<feature type="region of interest" description="Disordered" evidence="5">
    <location>
        <begin position="1"/>
        <end position="42"/>
    </location>
</feature>
<name>A0A9P0G720_9CUCU</name>
<protein>
    <recommendedName>
        <fullName evidence="9">Tetraspanin</fullName>
    </recommendedName>
</protein>
<dbReference type="AlphaFoldDB" id="A0A9P0G720"/>
<dbReference type="OrthoDB" id="9836210at2759"/>
<feature type="compositionally biased region" description="Basic and acidic residues" evidence="5">
    <location>
        <begin position="16"/>
        <end position="35"/>
    </location>
</feature>
<dbReference type="PANTHER" id="PTHR19282">
    <property type="entry name" value="TETRASPANIN"/>
    <property type="match status" value="1"/>
</dbReference>
<dbReference type="Proteomes" id="UP001153636">
    <property type="component" value="Chromosome 12"/>
</dbReference>
<sequence>MKKKFKKAISKSPKSVTDKDSAKRNAADEITHDDTTAEDTDGETEENKFVSVKHGKFVYDFKFRTIKIIAIILLLLLFSNILLSLKLFDVAIRIRNHLGYFINMVTDGGEGAKLPMFQSIPVLIFLLLDIIFIIALWKIFKTKPQRKYNWLLFITILVDVVFILGTFIFLFIIMSHIYQEHTYIHDGIVEAMNNYSSNSLFKKQIDRLQIEFQCCGSKKYDEWYNIQWYDTSLIKKGHAEKTHSNTPFSCCSISSLFPCIHHNIENTGKAYLYTPEQNLSISTTGCHEKILKKTREVGWRIIGNLFLLIFLQVVLVVGLRFLQTAHFERFMFEAHDRLYTAWIFGCAVKKPSKESNLPPPVPPVPEELMK</sequence>
<feature type="transmembrane region" description="Helical" evidence="6">
    <location>
        <begin position="149"/>
        <end position="173"/>
    </location>
</feature>
<evidence type="ECO:0000313" key="8">
    <source>
        <dbReference type="Proteomes" id="UP001153636"/>
    </source>
</evidence>
<dbReference type="SUPFAM" id="SSF48652">
    <property type="entry name" value="Tetraspanin"/>
    <property type="match status" value="1"/>
</dbReference>
<dbReference type="GO" id="GO:0005886">
    <property type="term" value="C:plasma membrane"/>
    <property type="evidence" value="ECO:0007669"/>
    <property type="project" value="TreeGrafter"/>
</dbReference>
<evidence type="ECO:0000256" key="3">
    <source>
        <dbReference type="ARBA" id="ARBA00022989"/>
    </source>
</evidence>
<evidence type="ECO:0000256" key="6">
    <source>
        <dbReference type="SAM" id="Phobius"/>
    </source>
</evidence>
<feature type="transmembrane region" description="Helical" evidence="6">
    <location>
        <begin position="68"/>
        <end position="88"/>
    </location>
</feature>
<reference evidence="7" key="1">
    <citation type="submission" date="2022-01" db="EMBL/GenBank/DDBJ databases">
        <authorList>
            <person name="King R."/>
        </authorList>
    </citation>
    <scope>NUCLEOTIDE SEQUENCE</scope>
</reference>
<dbReference type="EMBL" id="OV651824">
    <property type="protein sequence ID" value="CAH1102288.1"/>
    <property type="molecule type" value="Genomic_DNA"/>
</dbReference>
<evidence type="ECO:0000313" key="7">
    <source>
        <dbReference type="EMBL" id="CAH1102288.1"/>
    </source>
</evidence>
<comment type="subcellular location">
    <subcellularLocation>
        <location evidence="1">Membrane</location>
        <topology evidence="1">Multi-pass membrane protein</topology>
    </subcellularLocation>
</comment>
<proteinExistence type="predicted"/>
<accession>A0A9P0G720</accession>
<dbReference type="Pfam" id="PF00335">
    <property type="entry name" value="Tetraspanin"/>
    <property type="match status" value="1"/>
</dbReference>
<dbReference type="Gene3D" id="1.10.1450.10">
    <property type="entry name" value="Tetraspanin"/>
    <property type="match status" value="1"/>
</dbReference>
<keyword evidence="3 6" id="KW-1133">Transmembrane helix</keyword>
<evidence type="ECO:0000256" key="1">
    <source>
        <dbReference type="ARBA" id="ARBA00004141"/>
    </source>
</evidence>
<dbReference type="InterPro" id="IPR018499">
    <property type="entry name" value="Tetraspanin/Peripherin"/>
</dbReference>
<dbReference type="FunFam" id="1.10.1450.10:FF:000061">
    <property type="entry name" value="KRR1 small subunit processome component homolog-like protein"/>
    <property type="match status" value="1"/>
</dbReference>
<organism evidence="7 8">
    <name type="scientific">Psylliodes chrysocephalus</name>
    <dbReference type="NCBI Taxonomy" id="3402493"/>
    <lineage>
        <taxon>Eukaryota</taxon>
        <taxon>Metazoa</taxon>
        <taxon>Ecdysozoa</taxon>
        <taxon>Arthropoda</taxon>
        <taxon>Hexapoda</taxon>
        <taxon>Insecta</taxon>
        <taxon>Pterygota</taxon>
        <taxon>Neoptera</taxon>
        <taxon>Endopterygota</taxon>
        <taxon>Coleoptera</taxon>
        <taxon>Polyphaga</taxon>
        <taxon>Cucujiformia</taxon>
        <taxon>Chrysomeloidea</taxon>
        <taxon>Chrysomelidae</taxon>
        <taxon>Galerucinae</taxon>
        <taxon>Alticini</taxon>
        <taxon>Psylliodes</taxon>
    </lineage>
</organism>
<evidence type="ECO:0000256" key="2">
    <source>
        <dbReference type="ARBA" id="ARBA00022692"/>
    </source>
</evidence>
<evidence type="ECO:0000256" key="4">
    <source>
        <dbReference type="ARBA" id="ARBA00023136"/>
    </source>
</evidence>